<proteinExistence type="predicted"/>
<evidence type="ECO:0000259" key="3">
    <source>
        <dbReference type="Pfam" id="PF00190"/>
    </source>
</evidence>
<reference evidence="4 5" key="1">
    <citation type="journal article" date="2023" name="Hortic Res">
        <title>Pangenome of water caltrop reveals structural variations and asymmetric subgenome divergence after allopolyploidization.</title>
        <authorList>
            <person name="Zhang X."/>
            <person name="Chen Y."/>
            <person name="Wang L."/>
            <person name="Yuan Y."/>
            <person name="Fang M."/>
            <person name="Shi L."/>
            <person name="Lu R."/>
            <person name="Comes H.P."/>
            <person name="Ma Y."/>
            <person name="Chen Y."/>
            <person name="Huang G."/>
            <person name="Zhou Y."/>
            <person name="Zheng Z."/>
            <person name="Qiu Y."/>
        </authorList>
    </citation>
    <scope>NUCLEOTIDE SEQUENCE [LARGE SCALE GENOMIC DNA]</scope>
    <source>
        <tissue evidence="4">Roots</tissue>
    </source>
</reference>
<evidence type="ECO:0000256" key="2">
    <source>
        <dbReference type="SAM" id="SignalP"/>
    </source>
</evidence>
<dbReference type="InterPro" id="IPR011051">
    <property type="entry name" value="RmlC_Cupin_sf"/>
</dbReference>
<feature type="domain" description="Cupin type-1" evidence="3">
    <location>
        <begin position="55"/>
        <end position="164"/>
    </location>
</feature>
<evidence type="ECO:0000313" key="5">
    <source>
        <dbReference type="Proteomes" id="UP001345219"/>
    </source>
</evidence>
<evidence type="ECO:0000313" key="4">
    <source>
        <dbReference type="EMBL" id="KAK4775801.1"/>
    </source>
</evidence>
<dbReference type="CDD" id="cd02242">
    <property type="entry name" value="cupin_11S_legumin_N"/>
    <property type="match status" value="1"/>
</dbReference>
<protein>
    <recommendedName>
        <fullName evidence="3">Cupin type-1 domain-containing protein</fullName>
    </recommendedName>
</protein>
<organism evidence="4 5">
    <name type="scientific">Trapa incisa</name>
    <dbReference type="NCBI Taxonomy" id="236973"/>
    <lineage>
        <taxon>Eukaryota</taxon>
        <taxon>Viridiplantae</taxon>
        <taxon>Streptophyta</taxon>
        <taxon>Embryophyta</taxon>
        <taxon>Tracheophyta</taxon>
        <taxon>Spermatophyta</taxon>
        <taxon>Magnoliopsida</taxon>
        <taxon>eudicotyledons</taxon>
        <taxon>Gunneridae</taxon>
        <taxon>Pentapetalae</taxon>
        <taxon>rosids</taxon>
        <taxon>malvids</taxon>
        <taxon>Myrtales</taxon>
        <taxon>Lythraceae</taxon>
        <taxon>Trapa</taxon>
    </lineage>
</organism>
<dbReference type="PANTHER" id="PTHR31189">
    <property type="entry name" value="OS03G0336100 PROTEIN-RELATED"/>
    <property type="match status" value="1"/>
</dbReference>
<evidence type="ECO:0000256" key="1">
    <source>
        <dbReference type="ARBA" id="ARBA00022729"/>
    </source>
</evidence>
<dbReference type="SUPFAM" id="SSF51182">
    <property type="entry name" value="RmlC-like cupins"/>
    <property type="match status" value="1"/>
</dbReference>
<dbReference type="PANTHER" id="PTHR31189:SF48">
    <property type="entry name" value="LEGUMIN B"/>
    <property type="match status" value="1"/>
</dbReference>
<keyword evidence="1 2" id="KW-0732">Signal</keyword>
<dbReference type="Gene3D" id="2.60.120.10">
    <property type="entry name" value="Jelly Rolls"/>
    <property type="match status" value="1"/>
</dbReference>
<dbReference type="AlphaFoldDB" id="A0AAN7QSF7"/>
<comment type="caution">
    <text evidence="4">The sequence shown here is derived from an EMBL/GenBank/DDBJ whole genome shotgun (WGS) entry which is preliminary data.</text>
</comment>
<accession>A0AAN7QSF7</accession>
<sequence length="171" mass="19373">MANRISGATLFLSCLGFLPLFHSCSGQITDLGGSVRRHQRHPLRFRSECRLENLHVLEPSRRIEAEAGYTELWDEKEEALTCTGSAFTRHVIRRNGLFLPSYSNPAELMYVVQGRGLYGVTVPGCPETYQSEFRGRQGTSEMEGVKRFFGDRHQKVREIHEGDINPCPSTK</sequence>
<dbReference type="InterPro" id="IPR014710">
    <property type="entry name" value="RmlC-like_jellyroll"/>
</dbReference>
<dbReference type="Pfam" id="PF00190">
    <property type="entry name" value="Cupin_1"/>
    <property type="match status" value="1"/>
</dbReference>
<dbReference type="InterPro" id="IPR050253">
    <property type="entry name" value="Seed_Storage-Functional"/>
</dbReference>
<keyword evidence="5" id="KW-1185">Reference proteome</keyword>
<dbReference type="EMBL" id="JAXIOK010000003">
    <property type="protein sequence ID" value="KAK4775801.1"/>
    <property type="molecule type" value="Genomic_DNA"/>
</dbReference>
<dbReference type="Proteomes" id="UP001345219">
    <property type="component" value="Chromosome 18"/>
</dbReference>
<gene>
    <name evidence="4" type="ORF">SAY87_023762</name>
</gene>
<dbReference type="InterPro" id="IPR006045">
    <property type="entry name" value="Cupin_1"/>
</dbReference>
<name>A0AAN7QSF7_9MYRT</name>
<feature type="signal peptide" evidence="2">
    <location>
        <begin position="1"/>
        <end position="26"/>
    </location>
</feature>
<feature type="chain" id="PRO_5042816154" description="Cupin type-1 domain-containing protein" evidence="2">
    <location>
        <begin position="27"/>
        <end position="171"/>
    </location>
</feature>